<dbReference type="InterPro" id="IPR041851">
    <property type="entry name" value="RecD_N_sf"/>
</dbReference>
<protein>
    <recommendedName>
        <fullName evidence="11">RecBCD enzyme subunit RecD</fullName>
        <ecNumber evidence="11">5.6.2.3</ecNumber>
    </recommendedName>
    <alternativeName>
        <fullName evidence="11">DNA 5'-3' helicase subunit RecD</fullName>
    </alternativeName>
    <alternativeName>
        <fullName evidence="11">Exonuclease V subunit RecD</fullName>
        <shortName evidence="11">ExoV subunit RecD</shortName>
    </alternativeName>
    <alternativeName>
        <fullName evidence="11">Helicase/nuclease RecBCD subunit RecD</fullName>
    </alternativeName>
</protein>
<evidence type="ECO:0000256" key="2">
    <source>
        <dbReference type="ARBA" id="ARBA00022741"/>
    </source>
</evidence>
<organism evidence="13 14">
    <name type="scientific">Candidatus Arsenophonus lipoptenae</name>
    <dbReference type="NCBI Taxonomy" id="634113"/>
    <lineage>
        <taxon>Bacteria</taxon>
        <taxon>Pseudomonadati</taxon>
        <taxon>Pseudomonadota</taxon>
        <taxon>Gammaproteobacteria</taxon>
        <taxon>Enterobacterales</taxon>
        <taxon>Morganellaceae</taxon>
        <taxon>Arsenophonus</taxon>
    </lineage>
</organism>
<dbReference type="CDD" id="cd18809">
    <property type="entry name" value="SF1_C_RecD"/>
    <property type="match status" value="1"/>
</dbReference>
<dbReference type="NCBIfam" id="TIGR01447">
    <property type="entry name" value="recD"/>
    <property type="match status" value="1"/>
</dbReference>
<evidence type="ECO:0000256" key="5">
    <source>
        <dbReference type="ARBA" id="ARBA00022806"/>
    </source>
</evidence>
<dbReference type="SMART" id="SM00382">
    <property type="entry name" value="AAA"/>
    <property type="match status" value="1"/>
</dbReference>
<dbReference type="NCBIfam" id="NF008127">
    <property type="entry name" value="PRK10875.1"/>
    <property type="match status" value="1"/>
</dbReference>
<dbReference type="InterPro" id="IPR006344">
    <property type="entry name" value="RecD"/>
</dbReference>
<dbReference type="STRING" id="634113.AUT07_00415"/>
<dbReference type="GO" id="GO:0016887">
    <property type="term" value="F:ATP hydrolysis activity"/>
    <property type="evidence" value="ECO:0007669"/>
    <property type="project" value="RHEA"/>
</dbReference>
<evidence type="ECO:0000256" key="6">
    <source>
        <dbReference type="ARBA" id="ARBA00022839"/>
    </source>
</evidence>
<comment type="similarity">
    <text evidence="11">Belongs to the RecD family.</text>
</comment>
<dbReference type="Gene3D" id="3.40.50.300">
    <property type="entry name" value="P-loop containing nucleotide triphosphate hydrolases"/>
    <property type="match status" value="3"/>
</dbReference>
<dbReference type="EC" id="5.6.2.3" evidence="11"/>
<dbReference type="InterPro" id="IPR027785">
    <property type="entry name" value="UvrD-like_helicase_C"/>
</dbReference>
<dbReference type="GO" id="GO:0005524">
    <property type="term" value="F:ATP binding"/>
    <property type="evidence" value="ECO:0007669"/>
    <property type="project" value="UniProtKB-UniRule"/>
</dbReference>
<evidence type="ECO:0000256" key="4">
    <source>
        <dbReference type="ARBA" id="ARBA00022801"/>
    </source>
</evidence>
<gene>
    <name evidence="11 13" type="primary">recD</name>
    <name evidence="13" type="ORF">AUT07_00415</name>
</gene>
<dbReference type="PATRIC" id="fig|634113.3.peg.399"/>
<dbReference type="PANTHER" id="PTHR43788">
    <property type="entry name" value="DNA2/NAM7 HELICASE FAMILY MEMBER"/>
    <property type="match status" value="1"/>
</dbReference>
<dbReference type="InterPro" id="IPR050534">
    <property type="entry name" value="Coronavir_polyprotein_1ab"/>
</dbReference>
<dbReference type="GO" id="GO:0043139">
    <property type="term" value="F:5'-3' DNA helicase activity"/>
    <property type="evidence" value="ECO:0007669"/>
    <property type="project" value="UniProtKB-UniRule"/>
</dbReference>
<dbReference type="Pfam" id="PF13538">
    <property type="entry name" value="UvrD_C_2"/>
    <property type="match status" value="1"/>
</dbReference>
<dbReference type="EMBL" id="CP013920">
    <property type="protein sequence ID" value="AMA64987.1"/>
    <property type="molecule type" value="Genomic_DNA"/>
</dbReference>
<dbReference type="Proteomes" id="UP000069926">
    <property type="component" value="Chromosome"/>
</dbReference>
<sequence length="615" mass="69583">MISLLKKAINLNLFHSLDVQLAIRLVKDENPLLLLIFSLLSAATRIGHVCLFIDKLQPDYLFFGNHIEISLALWEKSGSPNVDKIYYELKKCNAVYDLHNASIKPLVLSGNKLYFQRMWFDEGLVANFFSNNLIKIIDEERLKITLTRFFEPSNIINWQKIAVALAVTSRIAIISGGPGTGKTTTVARLLATLVALSDKKLIIKLVAPTGKAATRLTKSLNSTLLKLNLSNTEKEIIPYKAQTIHRLLGAQIDNESLRYNEENLLSLDVLIIDEASMISLSIMAKLIKALPDNSHIILLGDSDQLASVEAGAVFHDLCSFSKYGYSYERVKQLSKITNYDLSNFISNNGPEIKDRICLLHTSYRFDTKSQIGLFATAVKQCNMNYINKLLTKSANGAEVTFNHLGSSDQYAQLLFDIVKNYSYYFNMIYINYDPEEILTAFNSYRLLVALREGPYGVMGLNYQLEYVLYHNGIIKYKDHSWYKNYEGRPIMILENDSSLNLFNGDIGIILRDGQRDLKAFFQLSNGITKKISLSRLPKHETTFAMTVHKSQGSEFEHVALVLPPIFSSIISKELIYTAITRAKNQLTIYSDINVLIKGLCTSTERFSGLTERLFY</sequence>
<evidence type="ECO:0000256" key="3">
    <source>
        <dbReference type="ARBA" id="ARBA00022763"/>
    </source>
</evidence>
<keyword evidence="7 11" id="KW-0067">ATP-binding</keyword>
<keyword evidence="2 11" id="KW-0547">Nucleotide-binding</keyword>
<keyword evidence="3 11" id="KW-0227">DNA damage</keyword>
<evidence type="ECO:0000313" key="14">
    <source>
        <dbReference type="Proteomes" id="UP000069926"/>
    </source>
</evidence>
<keyword evidence="1 11" id="KW-0540">Nuclease</keyword>
<dbReference type="InterPro" id="IPR003593">
    <property type="entry name" value="AAA+_ATPase"/>
</dbReference>
<evidence type="ECO:0000256" key="1">
    <source>
        <dbReference type="ARBA" id="ARBA00022722"/>
    </source>
</evidence>
<feature type="binding site" evidence="11">
    <location>
        <begin position="176"/>
        <end position="183"/>
    </location>
    <ligand>
        <name>ATP</name>
        <dbReference type="ChEBI" id="CHEBI:30616"/>
    </ligand>
</feature>
<comment type="miscellaneous">
    <text evidence="11">In the RecBCD complex, RecB has a slow 3'-5' helicase, an exonuclease activity and loads RecA onto ssDNA, RecD has a fast 5'-3' helicase activity, while RecC stimulates the ATPase and processivity of the RecB helicase and contributes to recognition of the Chi site.</text>
</comment>
<proteinExistence type="inferred from homology"/>
<dbReference type="Gene3D" id="1.10.10.1020">
    <property type="entry name" value="RecBCD complex, subunit RecD, N-terminal domain"/>
    <property type="match status" value="1"/>
</dbReference>
<dbReference type="GO" id="GO:0008854">
    <property type="term" value="F:exodeoxyribonuclease V activity"/>
    <property type="evidence" value="ECO:0007669"/>
    <property type="project" value="InterPro"/>
</dbReference>
<evidence type="ECO:0000256" key="8">
    <source>
        <dbReference type="ARBA" id="ARBA00023125"/>
    </source>
</evidence>
<dbReference type="InterPro" id="IPR027417">
    <property type="entry name" value="P-loop_NTPase"/>
</dbReference>
<accession>A0A0X9W6T3</accession>
<reference evidence="13 14" key="1">
    <citation type="submission" date="2016-01" db="EMBL/GenBank/DDBJ databases">
        <title>Genome sequence of Ca. Arsenophonus lipopteni, the exclusive symbiont of a blood sucking fly Lipoptena cervi (Diptera: Hippoboscidae).</title>
        <authorList>
            <person name="Novakova E."/>
            <person name="Hypsa V."/>
            <person name="Nguyen P."/>
            <person name="Husnik F."/>
            <person name="Darby A.C."/>
        </authorList>
    </citation>
    <scope>NUCLEOTIDE SEQUENCE [LARGE SCALE GENOMIC DNA]</scope>
    <source>
        <strain evidence="13 14">CB</strain>
    </source>
</reference>
<dbReference type="GO" id="GO:0003677">
    <property type="term" value="F:DNA binding"/>
    <property type="evidence" value="ECO:0007669"/>
    <property type="project" value="UniProtKB-UniRule"/>
</dbReference>
<keyword evidence="4 11" id="KW-0378">Hydrolase</keyword>
<evidence type="ECO:0000313" key="13">
    <source>
        <dbReference type="EMBL" id="AMA64987.1"/>
    </source>
</evidence>
<dbReference type="PANTHER" id="PTHR43788:SF6">
    <property type="entry name" value="DNA HELICASE B"/>
    <property type="match status" value="1"/>
</dbReference>
<keyword evidence="6 11" id="KW-0269">Exonuclease</keyword>
<keyword evidence="8 11" id="KW-0238">DNA-binding</keyword>
<dbReference type="Pfam" id="PF13245">
    <property type="entry name" value="AAA_19"/>
    <property type="match status" value="1"/>
</dbReference>
<dbReference type="GO" id="GO:0000724">
    <property type="term" value="P:double-strand break repair via homologous recombination"/>
    <property type="evidence" value="ECO:0007669"/>
    <property type="project" value="UniProtKB-UniRule"/>
</dbReference>
<keyword evidence="10 11" id="KW-0413">Isomerase</keyword>
<evidence type="ECO:0000256" key="10">
    <source>
        <dbReference type="ARBA" id="ARBA00023235"/>
    </source>
</evidence>
<evidence type="ECO:0000259" key="12">
    <source>
        <dbReference type="SMART" id="SM00382"/>
    </source>
</evidence>
<dbReference type="CDD" id="cd17933">
    <property type="entry name" value="DEXSc_RecD-like"/>
    <property type="match status" value="1"/>
</dbReference>
<comment type="subunit">
    <text evidence="11">Heterotrimer of RecB, RecC and RecD. All subunits contribute to DNA-binding.</text>
</comment>
<evidence type="ECO:0000256" key="11">
    <source>
        <dbReference type="HAMAP-Rule" id="MF_01487"/>
    </source>
</evidence>
<keyword evidence="14" id="KW-1185">Reference proteome</keyword>
<dbReference type="InterPro" id="IPR049550">
    <property type="entry name" value="RecD_N"/>
</dbReference>
<feature type="domain" description="AAA+ ATPase" evidence="12">
    <location>
        <begin position="168"/>
        <end position="375"/>
    </location>
</feature>
<evidence type="ECO:0000256" key="9">
    <source>
        <dbReference type="ARBA" id="ARBA00023204"/>
    </source>
</evidence>
<keyword evidence="9 11" id="KW-0234">DNA repair</keyword>
<dbReference type="GO" id="GO:0017116">
    <property type="term" value="F:single-stranded DNA helicase activity"/>
    <property type="evidence" value="ECO:0007669"/>
    <property type="project" value="TreeGrafter"/>
</dbReference>
<comment type="function">
    <text evidence="11">A helicase/nuclease that prepares dsDNA breaks (DSB) for recombinational DNA repair. Binds to DSBs and unwinds DNA via a highly rapid and processive ATP-dependent bidirectional helicase activity. Unwinds dsDNA until it encounters a Chi (crossover hotspot instigator) sequence from the 3' direction. Cuts ssDNA a few nucleotides 3' to the Chi site. The properties and activities of the enzyme are changed at Chi. The Chi-altered holoenzyme produces a long 3'-ssDNA overhang and facilitates RecA-binding to the ssDNA for homologous DNA recombination and repair. Holoenzyme degrades any linearized DNA that is unable to undergo homologous recombination. In the holoenzyme this subunit has ssDNA-dependent ATPase and 5'-3' helicase activity. When added to pre-assembled RecBC greatly stimulates nuclease activity and augments holoenzyme processivity. Negatively regulates the RecA-loading ability of RecBCD.</text>
</comment>
<evidence type="ECO:0000256" key="7">
    <source>
        <dbReference type="ARBA" id="ARBA00022840"/>
    </source>
</evidence>
<keyword evidence="5 11" id="KW-0347">Helicase</keyword>
<dbReference type="SUPFAM" id="SSF52540">
    <property type="entry name" value="P-loop containing nucleoside triphosphate hydrolases"/>
    <property type="match status" value="2"/>
</dbReference>
<dbReference type="AlphaFoldDB" id="A0A0X9W6T3"/>
<dbReference type="Pfam" id="PF21185">
    <property type="entry name" value="RecD_N"/>
    <property type="match status" value="1"/>
</dbReference>
<dbReference type="HAMAP" id="MF_01487">
    <property type="entry name" value="RecD"/>
    <property type="match status" value="1"/>
</dbReference>
<dbReference type="KEGG" id="asy:AUT07_00415"/>
<name>A0A0X9W6T3_9GAMM</name>
<dbReference type="GO" id="GO:0009338">
    <property type="term" value="C:exodeoxyribonuclease V complex"/>
    <property type="evidence" value="ECO:0007669"/>
    <property type="project" value="InterPro"/>
</dbReference>
<comment type="catalytic activity">
    <reaction evidence="11">
        <text>ATP + H2O = ADP + phosphate + H(+)</text>
        <dbReference type="Rhea" id="RHEA:13065"/>
        <dbReference type="ChEBI" id="CHEBI:15377"/>
        <dbReference type="ChEBI" id="CHEBI:15378"/>
        <dbReference type="ChEBI" id="CHEBI:30616"/>
        <dbReference type="ChEBI" id="CHEBI:43474"/>
        <dbReference type="ChEBI" id="CHEBI:456216"/>
        <dbReference type="EC" id="5.6.2.3"/>
    </reaction>
</comment>